<accession>A0A835HZT8</accession>
<reference evidence="1 2" key="1">
    <citation type="submission" date="2020-10" db="EMBL/GenBank/DDBJ databases">
        <title>The Coptis chinensis genome and diversification of protoberbering-type alkaloids.</title>
        <authorList>
            <person name="Wang B."/>
            <person name="Shu S."/>
            <person name="Song C."/>
            <person name="Liu Y."/>
        </authorList>
    </citation>
    <scope>NUCLEOTIDE SEQUENCE [LARGE SCALE GENOMIC DNA]</scope>
    <source>
        <strain evidence="1">HL-2020</strain>
        <tissue evidence="1">Leaf</tissue>
    </source>
</reference>
<evidence type="ECO:0000313" key="2">
    <source>
        <dbReference type="Proteomes" id="UP000631114"/>
    </source>
</evidence>
<dbReference type="SUPFAM" id="SSF54001">
    <property type="entry name" value="Cysteine proteinases"/>
    <property type="match status" value="1"/>
</dbReference>
<evidence type="ECO:0000313" key="1">
    <source>
        <dbReference type="EMBL" id="KAF9607791.1"/>
    </source>
</evidence>
<dbReference type="Gene3D" id="3.90.70.10">
    <property type="entry name" value="Cysteine proteinases"/>
    <property type="match status" value="1"/>
</dbReference>
<dbReference type="OrthoDB" id="10265785at2759"/>
<dbReference type="InterPro" id="IPR038765">
    <property type="entry name" value="Papain-like_cys_pep_sf"/>
</dbReference>
<dbReference type="Proteomes" id="UP000631114">
    <property type="component" value="Unassembled WGS sequence"/>
</dbReference>
<dbReference type="AlphaFoldDB" id="A0A835HZT8"/>
<protein>
    <submittedName>
        <fullName evidence="1">Uncharacterized protein</fullName>
    </submittedName>
</protein>
<feature type="non-terminal residue" evidence="1">
    <location>
        <position position="151"/>
    </location>
</feature>
<comment type="caution">
    <text evidence="1">The sequence shown here is derived from an EMBL/GenBank/DDBJ whole genome shotgun (WGS) entry which is preliminary data.</text>
</comment>
<keyword evidence="2" id="KW-1185">Reference proteome</keyword>
<dbReference type="EMBL" id="JADFTS010000004">
    <property type="protein sequence ID" value="KAF9607791.1"/>
    <property type="molecule type" value="Genomic_DNA"/>
</dbReference>
<name>A0A835HZT8_9MAGN</name>
<organism evidence="1 2">
    <name type="scientific">Coptis chinensis</name>
    <dbReference type="NCBI Taxonomy" id="261450"/>
    <lineage>
        <taxon>Eukaryota</taxon>
        <taxon>Viridiplantae</taxon>
        <taxon>Streptophyta</taxon>
        <taxon>Embryophyta</taxon>
        <taxon>Tracheophyta</taxon>
        <taxon>Spermatophyta</taxon>
        <taxon>Magnoliopsida</taxon>
        <taxon>Ranunculales</taxon>
        <taxon>Ranunculaceae</taxon>
        <taxon>Coptidoideae</taxon>
        <taxon>Coptis</taxon>
    </lineage>
</organism>
<proteinExistence type="predicted"/>
<gene>
    <name evidence="1" type="ORF">IFM89_001512</name>
</gene>
<sequence>RFSCLVWGSQSEQQGWQQYLLGPFDGILCSALACRNCSSQLSMGSEFFHSLPLTPLLDGSDSIDCIKKFTAAELIENYRCNQCWHNSAIKYLSIIGGNEILLFSATFNETVKSFAAKHVSDPNQMFVKKEELSLDVVKQYKVYCPDEKAKL</sequence>